<sequence length="329" mass="36738">MKRILVIRIDFLGDMVCTTPLLRALKTKWPAAEIHVLANKANRAVLEGNPDVSTVHSYVYSKQFDRNVRPGALTAIVDRLALIWRLRRLRFDMLIVPNGGMHKNSMQFARQLKVRDCRWHDEDSEFDDRKPEHVASRPIRHEALSGFRLMPELPDIDAGALKPHVYPDAGLRTKWHAALGASTKPRVGLFVSNKAEQRRWPEDNWIRLAHALGGRADLVIFRDPADRLISDRVAVSSARVIEPPTVPDLIAAMSLLDVVVSADSAPVHLAAALNLRAVAFFEDRPEKYLRWYPLGIRHVLLRGGARVDAVSPDAAAAAVNQLLDEAPGA</sequence>
<keyword evidence="2 3" id="KW-0808">Transferase</keyword>
<keyword evidence="1" id="KW-0328">Glycosyltransferase</keyword>
<evidence type="ECO:0000313" key="4">
    <source>
        <dbReference type="Proteomes" id="UP000256838"/>
    </source>
</evidence>
<dbReference type="OrthoDB" id="9797795at2"/>
<dbReference type="Gene3D" id="3.40.50.2000">
    <property type="entry name" value="Glycogen Phosphorylase B"/>
    <property type="match status" value="2"/>
</dbReference>
<dbReference type="PANTHER" id="PTHR30160">
    <property type="entry name" value="TETRAACYLDISACCHARIDE 4'-KINASE-RELATED"/>
    <property type="match status" value="1"/>
</dbReference>
<evidence type="ECO:0000313" key="3">
    <source>
        <dbReference type="EMBL" id="RDU96468.1"/>
    </source>
</evidence>
<dbReference type="Pfam" id="PF01075">
    <property type="entry name" value="Glyco_transf_9"/>
    <property type="match status" value="1"/>
</dbReference>
<evidence type="ECO:0000256" key="1">
    <source>
        <dbReference type="ARBA" id="ARBA00022676"/>
    </source>
</evidence>
<comment type="caution">
    <text evidence="3">The sequence shown here is derived from an EMBL/GenBank/DDBJ whole genome shotgun (WGS) entry which is preliminary data.</text>
</comment>
<accession>A0A3D8JTT7</accession>
<dbReference type="PANTHER" id="PTHR30160:SF7">
    <property type="entry name" value="ADP-HEPTOSE--LPS HEPTOSYLTRANSFERASE 2"/>
    <property type="match status" value="1"/>
</dbReference>
<organism evidence="3 4">
    <name type="scientific">Trinickia dinghuensis</name>
    <dbReference type="NCBI Taxonomy" id="2291023"/>
    <lineage>
        <taxon>Bacteria</taxon>
        <taxon>Pseudomonadati</taxon>
        <taxon>Pseudomonadota</taxon>
        <taxon>Betaproteobacteria</taxon>
        <taxon>Burkholderiales</taxon>
        <taxon>Burkholderiaceae</taxon>
        <taxon>Trinickia</taxon>
    </lineage>
</organism>
<dbReference type="InterPro" id="IPR002201">
    <property type="entry name" value="Glyco_trans_9"/>
</dbReference>
<dbReference type="GO" id="GO:0008713">
    <property type="term" value="F:ADP-heptose-lipopolysaccharide heptosyltransferase activity"/>
    <property type="evidence" value="ECO:0007669"/>
    <property type="project" value="TreeGrafter"/>
</dbReference>
<evidence type="ECO:0000256" key="2">
    <source>
        <dbReference type="ARBA" id="ARBA00022679"/>
    </source>
</evidence>
<keyword evidence="4" id="KW-1185">Reference proteome</keyword>
<dbReference type="AlphaFoldDB" id="A0A3D8JTT7"/>
<gene>
    <name evidence="3" type="ORF">DWV00_22980</name>
</gene>
<dbReference type="InterPro" id="IPR051199">
    <property type="entry name" value="LPS_LOS_Heptosyltrfase"/>
</dbReference>
<proteinExistence type="predicted"/>
<dbReference type="RefSeq" id="WP_115535917.1">
    <property type="nucleotide sequence ID" value="NZ_QRGA01000014.1"/>
</dbReference>
<dbReference type="CDD" id="cd03789">
    <property type="entry name" value="GT9_LPS_heptosyltransferase"/>
    <property type="match status" value="1"/>
</dbReference>
<name>A0A3D8JTT7_9BURK</name>
<dbReference type="GO" id="GO:0005829">
    <property type="term" value="C:cytosol"/>
    <property type="evidence" value="ECO:0007669"/>
    <property type="project" value="TreeGrafter"/>
</dbReference>
<dbReference type="SUPFAM" id="SSF53756">
    <property type="entry name" value="UDP-Glycosyltransferase/glycogen phosphorylase"/>
    <property type="match status" value="1"/>
</dbReference>
<dbReference type="GO" id="GO:0009244">
    <property type="term" value="P:lipopolysaccharide core region biosynthetic process"/>
    <property type="evidence" value="ECO:0007669"/>
    <property type="project" value="TreeGrafter"/>
</dbReference>
<reference evidence="3 4" key="1">
    <citation type="submission" date="2018-08" db="EMBL/GenBank/DDBJ databases">
        <title>Paraburkholderia sp. DHOM06 isolated from forest soil.</title>
        <authorList>
            <person name="Gao Z.-H."/>
            <person name="Qiu L.-H."/>
        </authorList>
    </citation>
    <scope>NUCLEOTIDE SEQUENCE [LARGE SCALE GENOMIC DNA]</scope>
    <source>
        <strain evidence="3 4">DHOM06</strain>
    </source>
</reference>
<dbReference type="EMBL" id="QRGA01000014">
    <property type="protein sequence ID" value="RDU96468.1"/>
    <property type="molecule type" value="Genomic_DNA"/>
</dbReference>
<protein>
    <submittedName>
        <fullName evidence="3">Lipopolysaccharide heptosyltransferase family protein</fullName>
    </submittedName>
</protein>
<dbReference type="Proteomes" id="UP000256838">
    <property type="component" value="Unassembled WGS sequence"/>
</dbReference>